<reference evidence="1 2" key="1">
    <citation type="submission" date="2015-04" db="EMBL/GenBank/DDBJ databases">
        <title>Isolation and characterization of bacteriophages from East Africa Rift Valley soda lakes.</title>
        <authorList>
            <person name="van Zyl L.J."/>
            <person name="Nemavhulani S."/>
            <person name="Cowan D.A."/>
            <person name="Trindade M.I."/>
        </authorList>
    </citation>
    <scope>NUCLEOTIDE SEQUENCE [LARGE SCALE GENOMIC DNA]</scope>
</reference>
<accession>A0A0U2C177</accession>
<name>A0A0U2C177_9CAUD</name>
<gene>
    <name evidence="1" type="ORF">Shpa_52</name>
</gene>
<protein>
    <submittedName>
        <fullName evidence="1">Uncharacterized protein</fullName>
    </submittedName>
</protein>
<keyword evidence="2" id="KW-1185">Reference proteome</keyword>
<evidence type="ECO:0000313" key="1">
    <source>
        <dbReference type="EMBL" id="AKG94562.1"/>
    </source>
</evidence>
<organism evidence="1 2">
    <name type="scientific">Paracoccus phage Shpa</name>
    <dbReference type="NCBI Taxonomy" id="1647282"/>
    <lineage>
        <taxon>Viruses</taxon>
        <taxon>Duplodnaviria</taxon>
        <taxon>Heunggongvirae</taxon>
        <taxon>Uroviricota</taxon>
        <taxon>Caudoviricetes</taxon>
        <taxon>Vhulanivirus</taxon>
        <taxon>Vhulanivirus Shpa</taxon>
    </lineage>
</organism>
<sequence>MKATINGRRFDTSTARKLAEVSHGQPGDPGRYVETLYQTPRSRAYFLACEGGPGSRYAVSVRPGEWRAGHKITPLTAEDAMRWAAAAGRQGYGSLSVSRALGMTEKNALPIMRRGGWNGERNA</sequence>
<proteinExistence type="predicted"/>
<dbReference type="EMBL" id="KR072689">
    <property type="protein sequence ID" value="AKG94562.1"/>
    <property type="molecule type" value="Genomic_DNA"/>
</dbReference>
<evidence type="ECO:0000313" key="2">
    <source>
        <dbReference type="Proteomes" id="UP000223061"/>
    </source>
</evidence>
<dbReference type="Proteomes" id="UP000223061">
    <property type="component" value="Segment"/>
</dbReference>